<name>A0AB73T6J1_9FIRM</name>
<keyword evidence="3 7" id="KW-1133">Transmembrane helix</keyword>
<proteinExistence type="predicted"/>
<evidence type="ECO:0000256" key="1">
    <source>
        <dbReference type="ARBA" id="ARBA00022475"/>
    </source>
</evidence>
<dbReference type="PANTHER" id="PTHR30518:SF2">
    <property type="entry name" value="ENDOLYTIC MUREIN TRANSGLYCOSYLASE"/>
    <property type="match status" value="1"/>
</dbReference>
<reference evidence="8 9" key="1">
    <citation type="submission" date="2018-05" db="EMBL/GenBank/DDBJ databases">
        <authorList>
            <person name="Goeker M."/>
            <person name="Huntemann M."/>
            <person name="Clum A."/>
            <person name="Pillay M."/>
            <person name="Palaniappan K."/>
            <person name="Varghese N."/>
            <person name="Mikhailova N."/>
            <person name="Stamatis D."/>
            <person name="Reddy T."/>
            <person name="Daum C."/>
            <person name="Shapiro N."/>
            <person name="Ivanova N."/>
            <person name="Kyrpides N."/>
            <person name="Woyke T."/>
        </authorList>
    </citation>
    <scope>NUCLEOTIDE SEQUENCE [LARGE SCALE GENOMIC DNA]</scope>
    <source>
        <strain evidence="8 9">DSM 26524</strain>
    </source>
</reference>
<dbReference type="GO" id="GO:0016829">
    <property type="term" value="F:lyase activity"/>
    <property type="evidence" value="ECO:0007669"/>
    <property type="project" value="UniProtKB-KW"/>
</dbReference>
<organism evidence="8 9">
    <name type="scientific">Murimonas intestini</name>
    <dbReference type="NCBI Taxonomy" id="1337051"/>
    <lineage>
        <taxon>Bacteria</taxon>
        <taxon>Bacillati</taxon>
        <taxon>Bacillota</taxon>
        <taxon>Clostridia</taxon>
        <taxon>Lachnospirales</taxon>
        <taxon>Lachnospiraceae</taxon>
        <taxon>Murimonas</taxon>
    </lineage>
</organism>
<dbReference type="EMBL" id="QGGY01000003">
    <property type="protein sequence ID" value="PWJ77234.1"/>
    <property type="molecule type" value="Genomic_DNA"/>
</dbReference>
<dbReference type="PANTHER" id="PTHR30518">
    <property type="entry name" value="ENDOLYTIC MUREIN TRANSGLYCOSYLASE"/>
    <property type="match status" value="1"/>
</dbReference>
<accession>A0AB73T6J1</accession>
<sequence>MKTKNTASAILFTILKIVILVLIVLALIAIGKKAYDFGYKVFAQETVSDPPGKDVVVTIPDGMDAGDVGKLLEEKRLILDADVFRVQELLSKYHNKIKPGTYTLNNSWSADMMLEVISGTDETESESET</sequence>
<feature type="transmembrane region" description="Helical" evidence="7">
    <location>
        <begin position="6"/>
        <end position="30"/>
    </location>
</feature>
<evidence type="ECO:0000256" key="3">
    <source>
        <dbReference type="ARBA" id="ARBA00022989"/>
    </source>
</evidence>
<keyword evidence="9" id="KW-1185">Reference proteome</keyword>
<protein>
    <submittedName>
        <fullName evidence="8">UPF0755 protein</fullName>
    </submittedName>
</protein>
<evidence type="ECO:0000313" key="8">
    <source>
        <dbReference type="EMBL" id="PWJ77234.1"/>
    </source>
</evidence>
<keyword evidence="5" id="KW-0456">Lyase</keyword>
<keyword evidence="1" id="KW-1003">Cell membrane</keyword>
<dbReference type="AlphaFoldDB" id="A0AB73T6J1"/>
<dbReference type="Gene3D" id="3.30.1490.480">
    <property type="entry name" value="Endolytic murein transglycosylase"/>
    <property type="match status" value="1"/>
</dbReference>
<gene>
    <name evidence="8" type="ORF">C7383_10375</name>
</gene>
<evidence type="ECO:0000256" key="6">
    <source>
        <dbReference type="ARBA" id="ARBA00023316"/>
    </source>
</evidence>
<evidence type="ECO:0000256" key="4">
    <source>
        <dbReference type="ARBA" id="ARBA00023136"/>
    </source>
</evidence>
<keyword evidence="4 7" id="KW-0472">Membrane</keyword>
<dbReference type="Proteomes" id="UP000245412">
    <property type="component" value="Unassembled WGS sequence"/>
</dbReference>
<evidence type="ECO:0000256" key="5">
    <source>
        <dbReference type="ARBA" id="ARBA00023239"/>
    </source>
</evidence>
<keyword evidence="2 7" id="KW-0812">Transmembrane</keyword>
<evidence type="ECO:0000256" key="2">
    <source>
        <dbReference type="ARBA" id="ARBA00022692"/>
    </source>
</evidence>
<comment type="caution">
    <text evidence="8">The sequence shown here is derived from an EMBL/GenBank/DDBJ whole genome shotgun (WGS) entry which is preliminary data.</text>
</comment>
<dbReference type="RefSeq" id="WP_257497455.1">
    <property type="nucleotide sequence ID" value="NZ_JANKBI010000002.1"/>
</dbReference>
<evidence type="ECO:0000256" key="7">
    <source>
        <dbReference type="SAM" id="Phobius"/>
    </source>
</evidence>
<dbReference type="InterPro" id="IPR003770">
    <property type="entry name" value="MLTG-like"/>
</dbReference>
<evidence type="ECO:0000313" key="9">
    <source>
        <dbReference type="Proteomes" id="UP000245412"/>
    </source>
</evidence>
<dbReference type="GO" id="GO:0071555">
    <property type="term" value="P:cell wall organization"/>
    <property type="evidence" value="ECO:0007669"/>
    <property type="project" value="UniProtKB-KW"/>
</dbReference>
<keyword evidence="6" id="KW-0961">Cell wall biogenesis/degradation</keyword>